<sequence>MGCAVRQSLYAVVREREPVKLTCSQEKTQMEYMYWYKQATGEPAGLQMVAFSIDSNSVDMEKDFQGHFKSNRNQSSQLSLSTDSAWLNDSGTYYCAKQKHTLTQLLEEPSTKLPTGSREHTFC</sequence>
<accession>A0A151NL34</accession>
<dbReference type="GO" id="GO:0007166">
    <property type="term" value="P:cell surface receptor signaling pathway"/>
    <property type="evidence" value="ECO:0007669"/>
    <property type="project" value="TreeGrafter"/>
</dbReference>
<dbReference type="EMBL" id="AKHW03002692">
    <property type="protein sequence ID" value="KYO37521.1"/>
    <property type="molecule type" value="Genomic_DNA"/>
</dbReference>
<dbReference type="GO" id="GO:0005886">
    <property type="term" value="C:plasma membrane"/>
    <property type="evidence" value="ECO:0007669"/>
    <property type="project" value="TreeGrafter"/>
</dbReference>
<dbReference type="InterPro" id="IPR013106">
    <property type="entry name" value="Ig_V-set"/>
</dbReference>
<keyword evidence="5" id="KW-1185">Reference proteome</keyword>
<evidence type="ECO:0000313" key="5">
    <source>
        <dbReference type="Proteomes" id="UP000050525"/>
    </source>
</evidence>
<dbReference type="SMART" id="SM00406">
    <property type="entry name" value="IGv"/>
    <property type="match status" value="1"/>
</dbReference>
<feature type="domain" description="Ig-like" evidence="3">
    <location>
        <begin position="13"/>
        <end position="95"/>
    </location>
</feature>
<dbReference type="Proteomes" id="UP000050525">
    <property type="component" value="Unassembled WGS sequence"/>
</dbReference>
<gene>
    <name evidence="4" type="ORF">Y1Q_0015257</name>
</gene>
<dbReference type="InterPro" id="IPR050413">
    <property type="entry name" value="TCR_beta_variable"/>
</dbReference>
<keyword evidence="1" id="KW-0732">Signal</keyword>
<reference evidence="4 5" key="1">
    <citation type="journal article" date="2012" name="Genome Biol.">
        <title>Sequencing three crocodilian genomes to illuminate the evolution of archosaurs and amniotes.</title>
        <authorList>
            <person name="St John J.A."/>
            <person name="Braun E.L."/>
            <person name="Isberg S.R."/>
            <person name="Miles L.G."/>
            <person name="Chong A.Y."/>
            <person name="Gongora J."/>
            <person name="Dalzell P."/>
            <person name="Moran C."/>
            <person name="Bed'hom B."/>
            <person name="Abzhanov A."/>
            <person name="Burgess S.C."/>
            <person name="Cooksey A.M."/>
            <person name="Castoe T.A."/>
            <person name="Crawford N.G."/>
            <person name="Densmore L.D."/>
            <person name="Drew J.C."/>
            <person name="Edwards S.V."/>
            <person name="Faircloth B.C."/>
            <person name="Fujita M.K."/>
            <person name="Greenwold M.J."/>
            <person name="Hoffmann F.G."/>
            <person name="Howard J.M."/>
            <person name="Iguchi T."/>
            <person name="Janes D.E."/>
            <person name="Khan S.Y."/>
            <person name="Kohno S."/>
            <person name="de Koning A.J."/>
            <person name="Lance S.L."/>
            <person name="McCarthy F.M."/>
            <person name="McCormack J.E."/>
            <person name="Merchant M.E."/>
            <person name="Peterson D.G."/>
            <person name="Pollock D.D."/>
            <person name="Pourmand N."/>
            <person name="Raney B.J."/>
            <person name="Roessler K.A."/>
            <person name="Sanford J.R."/>
            <person name="Sawyer R.H."/>
            <person name="Schmidt C.J."/>
            <person name="Triplett E.W."/>
            <person name="Tuberville T.D."/>
            <person name="Venegas-Anaya M."/>
            <person name="Howard J.T."/>
            <person name="Jarvis E.D."/>
            <person name="Guillette L.J.Jr."/>
            <person name="Glenn T.C."/>
            <person name="Green R.E."/>
            <person name="Ray D.A."/>
        </authorList>
    </citation>
    <scope>NUCLEOTIDE SEQUENCE [LARGE SCALE GENOMIC DNA]</scope>
    <source>
        <strain evidence="4">KSC_2009_1</strain>
    </source>
</reference>
<dbReference type="PROSITE" id="PS50835">
    <property type="entry name" value="IG_LIKE"/>
    <property type="match status" value="1"/>
</dbReference>
<dbReference type="InterPro" id="IPR036179">
    <property type="entry name" value="Ig-like_dom_sf"/>
</dbReference>
<dbReference type="PANTHER" id="PTHR23268">
    <property type="entry name" value="T-CELL RECEPTOR BETA CHAIN"/>
    <property type="match status" value="1"/>
</dbReference>
<dbReference type="SUPFAM" id="SSF48726">
    <property type="entry name" value="Immunoglobulin"/>
    <property type="match status" value="1"/>
</dbReference>
<evidence type="ECO:0000313" key="4">
    <source>
        <dbReference type="EMBL" id="KYO37521.1"/>
    </source>
</evidence>
<protein>
    <recommendedName>
        <fullName evidence="3">Ig-like domain-containing protein</fullName>
    </recommendedName>
</protein>
<name>A0A151NL34_ALLMI</name>
<proteinExistence type="predicted"/>
<evidence type="ECO:0000259" key="3">
    <source>
        <dbReference type="PROSITE" id="PS50835"/>
    </source>
</evidence>
<dbReference type="AlphaFoldDB" id="A0A151NL34"/>
<dbReference type="Gene3D" id="2.60.40.10">
    <property type="entry name" value="Immunoglobulins"/>
    <property type="match status" value="1"/>
</dbReference>
<organism evidence="4 5">
    <name type="scientific">Alligator mississippiensis</name>
    <name type="common">American alligator</name>
    <dbReference type="NCBI Taxonomy" id="8496"/>
    <lineage>
        <taxon>Eukaryota</taxon>
        <taxon>Metazoa</taxon>
        <taxon>Chordata</taxon>
        <taxon>Craniata</taxon>
        <taxon>Vertebrata</taxon>
        <taxon>Euteleostomi</taxon>
        <taxon>Archelosauria</taxon>
        <taxon>Archosauria</taxon>
        <taxon>Crocodylia</taxon>
        <taxon>Alligatoridae</taxon>
        <taxon>Alligatorinae</taxon>
        <taxon>Alligator</taxon>
    </lineage>
</organism>
<dbReference type="InterPro" id="IPR013783">
    <property type="entry name" value="Ig-like_fold"/>
</dbReference>
<evidence type="ECO:0000256" key="2">
    <source>
        <dbReference type="ARBA" id="ARBA00022859"/>
    </source>
</evidence>
<comment type="caution">
    <text evidence="4">The sequence shown here is derived from an EMBL/GenBank/DDBJ whole genome shotgun (WGS) entry which is preliminary data.</text>
</comment>
<keyword evidence="2" id="KW-0391">Immunity</keyword>
<dbReference type="Pfam" id="PF07686">
    <property type="entry name" value="V-set"/>
    <property type="match status" value="1"/>
</dbReference>
<dbReference type="GO" id="GO:0002376">
    <property type="term" value="P:immune system process"/>
    <property type="evidence" value="ECO:0007669"/>
    <property type="project" value="UniProtKB-KW"/>
</dbReference>
<dbReference type="InterPro" id="IPR007110">
    <property type="entry name" value="Ig-like_dom"/>
</dbReference>
<evidence type="ECO:0000256" key="1">
    <source>
        <dbReference type="ARBA" id="ARBA00022729"/>
    </source>
</evidence>